<dbReference type="EMBL" id="FQ311869">
    <property type="protein sequence ID" value="CBS88595.1"/>
    <property type="molecule type" value="Genomic_DNA"/>
</dbReference>
<organism evidence="11 12">
    <name type="scientific">Azospirillum lipoferum (strain 4B)</name>
    <dbReference type="NCBI Taxonomy" id="862719"/>
    <lineage>
        <taxon>Bacteria</taxon>
        <taxon>Pseudomonadati</taxon>
        <taxon>Pseudomonadota</taxon>
        <taxon>Alphaproteobacteria</taxon>
        <taxon>Rhodospirillales</taxon>
        <taxon>Azospirillaceae</taxon>
        <taxon>Azospirillum</taxon>
    </lineage>
</organism>
<dbReference type="PROSITE" id="PS50885">
    <property type="entry name" value="HAMP"/>
    <property type="match status" value="1"/>
</dbReference>
<dbReference type="PANTHER" id="PTHR32089:SF112">
    <property type="entry name" value="LYSOZYME-LIKE PROTEIN-RELATED"/>
    <property type="match status" value="1"/>
</dbReference>
<proteinExistence type="inferred from homology"/>
<evidence type="ECO:0000256" key="7">
    <source>
        <dbReference type="SAM" id="Phobius"/>
    </source>
</evidence>
<dbReference type="SUPFAM" id="SSF58104">
    <property type="entry name" value="Methyl-accepting chemotaxis protein (MCP) signaling domain"/>
    <property type="match status" value="1"/>
</dbReference>
<dbReference type="AlphaFoldDB" id="G7ZA97"/>
<keyword evidence="7" id="KW-0812">Transmembrane</keyword>
<dbReference type="Gene3D" id="1.10.287.950">
    <property type="entry name" value="Methyl-accepting chemotaxis protein"/>
    <property type="match status" value="1"/>
</dbReference>
<dbReference type="Pfam" id="PF22673">
    <property type="entry name" value="MCP-like_PDC_1"/>
    <property type="match status" value="1"/>
</dbReference>
<evidence type="ECO:0000256" key="2">
    <source>
        <dbReference type="ARBA" id="ARBA00022519"/>
    </source>
</evidence>
<dbReference type="GO" id="GO:0004888">
    <property type="term" value="F:transmembrane signaling receptor activity"/>
    <property type="evidence" value="ECO:0007669"/>
    <property type="project" value="InterPro"/>
</dbReference>
<dbReference type="OrthoDB" id="9814362at2"/>
<keyword evidence="12" id="KW-1185">Reference proteome</keyword>
<dbReference type="KEGG" id="ali:AZOLI_p10311"/>
<keyword evidence="6" id="KW-0175">Coiled coil</keyword>
<dbReference type="Gene3D" id="3.30.450.20">
    <property type="entry name" value="PAS domain"/>
    <property type="match status" value="2"/>
</dbReference>
<dbReference type="SMART" id="SM00304">
    <property type="entry name" value="HAMP"/>
    <property type="match status" value="1"/>
</dbReference>
<sequence>MKWVDVSIGSKLLVVAGPIAFAALAGVSWIGSNAMESEAERSASREMTALAEGVAERAGAQIGAPVAAAEGAASAVQGLLNAGHTSRDLLGDLTKGALGARKDVVGMALAFEPNGLEGRDADFKDHPYSGAGGRMLPYFFHGPAGVEVEKLVMTKEAGTEEWYDKPIRENRSLMTPPYTYPVNGKDVLMTTASIVLRHGGKPVGIYTVDQSLAALGEQSAALRPFGVGRVSLVGGGLWVVNADEGKLGKPVEDRALLDAVTRVATEGSLSLRTVAADGSDLLRSVAPVRFPGMKESWAVVVDVPLDVVMSAAERIRLVMLAASGAGFLLLCAGLWAAARSVGRPLGRLTGTMTRLAEGDLTPAVEGAERGDEVGSMARAVEILKRNSLEARRLEAEQKRLEEEAERRRREGIVEVAGEFERTVRGVIATLTDASSRLLSESEAMHGLATDGHNRTAAASDATARANANVQAVSSAADELSASVAEIARLVTRSIAIARDAENEVAATGVTVERLAESSRRIGEVTGLIQNIAGQTNLLALNATIEAARAGEAGKGFAVVASEVKALATQTARATEEIAAQIAVIQQVSSETVEATARISKTISEMSGFGTTIAAAVEEQEAATREIAHNVQQVAVGSDEVARNVASLSESARMIGEASGVTKGAAGNVAIRTEELERATGELMRKMGTA</sequence>
<dbReference type="InterPro" id="IPR000727">
    <property type="entry name" value="T_SNARE_dom"/>
</dbReference>
<dbReference type="InterPro" id="IPR003660">
    <property type="entry name" value="HAMP_dom"/>
</dbReference>
<dbReference type="RefSeq" id="WP_014188052.1">
    <property type="nucleotide sequence ID" value="NC_016585.1"/>
</dbReference>
<keyword evidence="7" id="KW-1133">Transmembrane helix</keyword>
<feature type="transmembrane region" description="Helical" evidence="7">
    <location>
        <begin position="12"/>
        <end position="31"/>
    </location>
</feature>
<evidence type="ECO:0000256" key="5">
    <source>
        <dbReference type="PROSITE-ProRule" id="PRU00284"/>
    </source>
</evidence>
<evidence type="ECO:0000313" key="12">
    <source>
        <dbReference type="Proteomes" id="UP000005667"/>
    </source>
</evidence>
<dbReference type="Gene3D" id="1.10.8.500">
    <property type="entry name" value="HAMP domain in histidine kinase"/>
    <property type="match status" value="1"/>
</dbReference>
<dbReference type="Proteomes" id="UP000005667">
    <property type="component" value="Plasmid AZO_p1"/>
</dbReference>
<evidence type="ECO:0000256" key="6">
    <source>
        <dbReference type="SAM" id="Coils"/>
    </source>
</evidence>
<dbReference type="PRINTS" id="PR00260">
    <property type="entry name" value="CHEMTRNSDUCR"/>
</dbReference>
<evidence type="ECO:0000313" key="11">
    <source>
        <dbReference type="EMBL" id="CBS88595.1"/>
    </source>
</evidence>
<evidence type="ECO:0000259" key="9">
    <source>
        <dbReference type="PROSITE" id="PS50192"/>
    </source>
</evidence>
<keyword evidence="2" id="KW-0997">Cell inner membrane</keyword>
<feature type="coiled-coil region" evidence="6">
    <location>
        <begin position="383"/>
        <end position="410"/>
    </location>
</feature>
<accession>G7ZA97</accession>
<feature type="domain" description="Methyl-accepting transducer" evidence="8">
    <location>
        <begin position="433"/>
        <end position="655"/>
    </location>
</feature>
<dbReference type="HOGENOM" id="CLU_000445_107_12_5"/>
<feature type="domain" description="HAMP" evidence="10">
    <location>
        <begin position="339"/>
        <end position="392"/>
    </location>
</feature>
<name>G7ZA97_AZOL4</name>
<geneLocation type="plasmid" evidence="11 12">
    <name>AZO_p1</name>
</geneLocation>
<keyword evidence="2" id="KW-1003">Cell membrane</keyword>
<feature type="domain" description="T-SNARE coiled-coil homology" evidence="9">
    <location>
        <begin position="585"/>
        <end position="647"/>
    </location>
</feature>
<gene>
    <name evidence="11" type="ordered locus">AZOLI_p10311</name>
</gene>
<evidence type="ECO:0000256" key="4">
    <source>
        <dbReference type="ARBA" id="ARBA00029447"/>
    </source>
</evidence>
<evidence type="ECO:0000259" key="10">
    <source>
        <dbReference type="PROSITE" id="PS50885"/>
    </source>
</evidence>
<protein>
    <submittedName>
        <fullName evidence="11">Chemotaxis sensory transducer</fullName>
    </submittedName>
</protein>
<keyword evidence="3 5" id="KW-0807">Transducer</keyword>
<dbReference type="GO" id="GO:0005886">
    <property type="term" value="C:plasma membrane"/>
    <property type="evidence" value="ECO:0007669"/>
    <property type="project" value="UniProtKB-SubCell"/>
</dbReference>
<evidence type="ECO:0000259" key="8">
    <source>
        <dbReference type="PROSITE" id="PS50111"/>
    </source>
</evidence>
<comment type="similarity">
    <text evidence="4">Belongs to the methyl-accepting chemotaxis (MCP) protein family.</text>
</comment>
<dbReference type="PROSITE" id="PS50192">
    <property type="entry name" value="T_SNARE"/>
    <property type="match status" value="1"/>
</dbReference>
<keyword evidence="11" id="KW-0614">Plasmid</keyword>
<dbReference type="CDD" id="cd06225">
    <property type="entry name" value="HAMP"/>
    <property type="match status" value="1"/>
</dbReference>
<dbReference type="SMART" id="SM00283">
    <property type="entry name" value="MA"/>
    <property type="match status" value="1"/>
</dbReference>
<dbReference type="InterPro" id="IPR004089">
    <property type="entry name" value="MCPsignal_dom"/>
</dbReference>
<dbReference type="GO" id="GO:0007165">
    <property type="term" value="P:signal transduction"/>
    <property type="evidence" value="ECO:0007669"/>
    <property type="project" value="UniProtKB-KW"/>
</dbReference>
<dbReference type="PROSITE" id="PS50111">
    <property type="entry name" value="CHEMOTAXIS_TRANSDUC_2"/>
    <property type="match status" value="1"/>
</dbReference>
<evidence type="ECO:0000256" key="3">
    <source>
        <dbReference type="ARBA" id="ARBA00023224"/>
    </source>
</evidence>
<dbReference type="Pfam" id="PF00672">
    <property type="entry name" value="HAMP"/>
    <property type="match status" value="1"/>
</dbReference>
<dbReference type="PANTHER" id="PTHR32089">
    <property type="entry name" value="METHYL-ACCEPTING CHEMOTAXIS PROTEIN MCPB"/>
    <property type="match status" value="1"/>
</dbReference>
<reference evidence="12" key="1">
    <citation type="journal article" date="2011" name="PLoS Genet.">
        <title>Azospirillum genomes reveal transition of bacteria from aquatic to terrestrial environments.</title>
        <authorList>
            <person name="Wisniewski-Dye F."/>
            <person name="Borziak K."/>
            <person name="Khalsa-Moyers G."/>
            <person name="Alexandre G."/>
            <person name="Sukharnikov L.O."/>
            <person name="Wuichet K."/>
            <person name="Hurst G.B."/>
            <person name="McDonald W.H."/>
            <person name="Robertson J.S."/>
            <person name="Barbe V."/>
            <person name="Calteau A."/>
            <person name="Rouy Z."/>
            <person name="Mangenot S."/>
            <person name="Prigent-Combaret C."/>
            <person name="Normand P."/>
            <person name="Boyer M."/>
            <person name="Siguier P."/>
            <person name="Dessaux Y."/>
            <person name="Elmerich C."/>
            <person name="Condemine G."/>
            <person name="Krishnen G."/>
            <person name="Kennedy I."/>
            <person name="Paterson A.H."/>
            <person name="Gonzalez V."/>
            <person name="Mavingui P."/>
            <person name="Zhulin I.B."/>
        </authorList>
    </citation>
    <scope>NUCLEOTIDE SEQUENCE [LARGE SCALE GENOMIC DNA]</scope>
    <source>
        <strain evidence="12">4B</strain>
    </source>
</reference>
<keyword evidence="7" id="KW-0472">Membrane</keyword>
<evidence type="ECO:0000256" key="1">
    <source>
        <dbReference type="ARBA" id="ARBA00004429"/>
    </source>
</evidence>
<dbReference type="CDD" id="cd12913">
    <property type="entry name" value="PDC1_MCP_like"/>
    <property type="match status" value="1"/>
</dbReference>
<comment type="subcellular location">
    <subcellularLocation>
        <location evidence="1">Cell inner membrane</location>
        <topology evidence="1">Multi-pass membrane protein</topology>
    </subcellularLocation>
</comment>
<dbReference type="InterPro" id="IPR004090">
    <property type="entry name" value="Chemotax_Me-accpt_rcpt"/>
</dbReference>
<dbReference type="Pfam" id="PF00015">
    <property type="entry name" value="MCPsignal"/>
    <property type="match status" value="1"/>
</dbReference>
<dbReference type="GO" id="GO:0006935">
    <property type="term" value="P:chemotaxis"/>
    <property type="evidence" value="ECO:0007669"/>
    <property type="project" value="InterPro"/>
</dbReference>